<keyword evidence="3 4" id="KW-0012">Acyltransferase</keyword>
<dbReference type="AlphaFoldDB" id="A0A834LE96"/>
<dbReference type="GO" id="GO:0030639">
    <property type="term" value="P:polyketide biosynthetic process"/>
    <property type="evidence" value="ECO:0007669"/>
    <property type="project" value="TreeGrafter"/>
</dbReference>
<evidence type="ECO:0000256" key="1">
    <source>
        <dbReference type="ARBA" id="ARBA00005531"/>
    </source>
</evidence>
<proteinExistence type="inferred from homology"/>
<dbReference type="Pfam" id="PF00195">
    <property type="entry name" value="Chal_sti_synt_N"/>
    <property type="match status" value="1"/>
</dbReference>
<keyword evidence="8" id="KW-1185">Reference proteome</keyword>
<evidence type="ECO:0000313" key="7">
    <source>
        <dbReference type="EMBL" id="KAF7132122.1"/>
    </source>
</evidence>
<dbReference type="GO" id="GO:0016210">
    <property type="term" value="F:naringenin-chalcone synthase activity"/>
    <property type="evidence" value="ECO:0007669"/>
    <property type="project" value="UniProtKB-EC"/>
</dbReference>
<evidence type="ECO:0000313" key="8">
    <source>
        <dbReference type="Proteomes" id="UP000626092"/>
    </source>
</evidence>
<comment type="similarity">
    <text evidence="1 4">Belongs to the thiolase-like superfamily. Chalcone/stilbene synthases family.</text>
</comment>
<dbReference type="Gene3D" id="3.40.47.10">
    <property type="match status" value="2"/>
</dbReference>
<evidence type="ECO:0000256" key="3">
    <source>
        <dbReference type="ARBA" id="ARBA00023315"/>
    </source>
</evidence>
<feature type="domain" description="Chalcone/stilbene synthase N-terminal" evidence="5">
    <location>
        <begin position="1"/>
        <end position="76"/>
    </location>
</feature>
<comment type="caution">
    <text evidence="7">The sequence shown here is derived from an EMBL/GenBank/DDBJ whole genome shotgun (WGS) entry which is preliminary data.</text>
</comment>
<dbReference type="PANTHER" id="PTHR11877">
    <property type="entry name" value="HYDROXYMETHYLGLUTARYL-COA SYNTHASE"/>
    <property type="match status" value="1"/>
</dbReference>
<reference evidence="7" key="1">
    <citation type="submission" date="2019-11" db="EMBL/GenBank/DDBJ databases">
        <authorList>
            <person name="Liu Y."/>
            <person name="Hou J."/>
            <person name="Li T.-Q."/>
            <person name="Guan C.-H."/>
            <person name="Wu X."/>
            <person name="Wu H.-Z."/>
            <person name="Ling F."/>
            <person name="Zhang R."/>
            <person name="Shi X.-G."/>
            <person name="Ren J.-P."/>
            <person name="Chen E.-F."/>
            <person name="Sun J.-M."/>
        </authorList>
    </citation>
    <scope>NUCLEOTIDE SEQUENCE</scope>
    <source>
        <strain evidence="7">Adult_tree_wgs_1</strain>
        <tissue evidence="7">Leaves</tissue>
    </source>
</reference>
<dbReference type="InterPro" id="IPR012328">
    <property type="entry name" value="Chalcone/stilbene_synt_C"/>
</dbReference>
<dbReference type="EMBL" id="WJXA01000009">
    <property type="protein sequence ID" value="KAF7132122.1"/>
    <property type="molecule type" value="Genomic_DNA"/>
</dbReference>
<accession>A0A834LE96</accession>
<organism evidence="7 8">
    <name type="scientific">Rhododendron simsii</name>
    <name type="common">Sims's rhododendron</name>
    <dbReference type="NCBI Taxonomy" id="118357"/>
    <lineage>
        <taxon>Eukaryota</taxon>
        <taxon>Viridiplantae</taxon>
        <taxon>Streptophyta</taxon>
        <taxon>Embryophyta</taxon>
        <taxon>Tracheophyta</taxon>
        <taxon>Spermatophyta</taxon>
        <taxon>Magnoliopsida</taxon>
        <taxon>eudicotyledons</taxon>
        <taxon>Gunneridae</taxon>
        <taxon>Pentapetalae</taxon>
        <taxon>asterids</taxon>
        <taxon>Ericales</taxon>
        <taxon>Ericaceae</taxon>
        <taxon>Ericoideae</taxon>
        <taxon>Rhodoreae</taxon>
        <taxon>Rhododendron</taxon>
    </lineage>
</organism>
<dbReference type="PANTHER" id="PTHR11877:SF14">
    <property type="entry name" value="CHALCONE SYNTHASE"/>
    <property type="match status" value="1"/>
</dbReference>
<evidence type="ECO:0000256" key="2">
    <source>
        <dbReference type="ARBA" id="ARBA00022679"/>
    </source>
</evidence>
<keyword evidence="2 4" id="KW-0808">Transferase</keyword>
<dbReference type="SUPFAM" id="SSF53901">
    <property type="entry name" value="Thiolase-like"/>
    <property type="match status" value="2"/>
</dbReference>
<dbReference type="InterPro" id="IPR011141">
    <property type="entry name" value="Polyketide_synthase_type-III"/>
</dbReference>
<evidence type="ECO:0000259" key="6">
    <source>
        <dbReference type="Pfam" id="PF02797"/>
    </source>
</evidence>
<evidence type="ECO:0000256" key="4">
    <source>
        <dbReference type="RuleBase" id="RU003633"/>
    </source>
</evidence>
<dbReference type="OrthoDB" id="1500228at2759"/>
<gene>
    <name evidence="7" type="ORF">RHSIM_Rhsim09G0053500</name>
</gene>
<dbReference type="InterPro" id="IPR001099">
    <property type="entry name" value="Chalcone/stilbene_synt_N"/>
</dbReference>
<name>A0A834LE96_RHOSS</name>
<dbReference type="Proteomes" id="UP000626092">
    <property type="component" value="Unassembled WGS sequence"/>
</dbReference>
<dbReference type="Pfam" id="PF02797">
    <property type="entry name" value="Chal_sti_synt_C"/>
    <property type="match status" value="1"/>
</dbReference>
<dbReference type="InterPro" id="IPR016039">
    <property type="entry name" value="Thiolase-like"/>
</dbReference>
<evidence type="ECO:0000259" key="5">
    <source>
        <dbReference type="Pfam" id="PF00195"/>
    </source>
</evidence>
<evidence type="ECO:0008006" key="9">
    <source>
        <dbReference type="Google" id="ProtNLM"/>
    </source>
</evidence>
<sequence length="126" mass="13954">MEQSLDIRQDITVVEVPKLGKEAAMKAINEWGQPKSKSTHLVSCTTSSVEMPGVDYQLTKLLGLHSSVKHFFMYQQEPVLFILDEMRKESGDEGLKTIGEGLEWGVLFGFGPGLTVETVVLHSLCT</sequence>
<feature type="domain" description="Chalcone/stilbene synthase C-terminal" evidence="6">
    <location>
        <begin position="77"/>
        <end position="124"/>
    </location>
</feature>
<protein>
    <recommendedName>
        <fullName evidence="9">Chalcone synthase</fullName>
    </recommendedName>
</protein>